<reference evidence="1 2" key="1">
    <citation type="submission" date="2019-07" db="EMBL/GenBank/DDBJ databases">
        <authorList>
            <person name="Jastrzebski P J."/>
            <person name="Paukszto L."/>
            <person name="Jastrzebski P J."/>
        </authorList>
    </citation>
    <scope>NUCLEOTIDE SEQUENCE [LARGE SCALE GENOMIC DNA]</scope>
    <source>
        <strain evidence="1 2">WMS-il1</strain>
    </source>
</reference>
<proteinExistence type="predicted"/>
<accession>A0A564YEA3</accession>
<sequence>MCGAHNVNKADRITCTRTFREVRKCNRSRREQTRTCVLKSPQPISNQDLCSLAWFCI</sequence>
<name>A0A564YEA3_HYMDI</name>
<evidence type="ECO:0000313" key="2">
    <source>
        <dbReference type="Proteomes" id="UP000321570"/>
    </source>
</evidence>
<organism evidence="1 2">
    <name type="scientific">Hymenolepis diminuta</name>
    <name type="common">Rat tapeworm</name>
    <dbReference type="NCBI Taxonomy" id="6216"/>
    <lineage>
        <taxon>Eukaryota</taxon>
        <taxon>Metazoa</taxon>
        <taxon>Spiralia</taxon>
        <taxon>Lophotrochozoa</taxon>
        <taxon>Platyhelminthes</taxon>
        <taxon>Cestoda</taxon>
        <taxon>Eucestoda</taxon>
        <taxon>Cyclophyllidea</taxon>
        <taxon>Hymenolepididae</taxon>
        <taxon>Hymenolepis</taxon>
    </lineage>
</organism>
<dbReference type="AlphaFoldDB" id="A0A564YEA3"/>
<protein>
    <submittedName>
        <fullName evidence="1">Uncharacterized protein</fullName>
    </submittedName>
</protein>
<evidence type="ECO:0000313" key="1">
    <source>
        <dbReference type="EMBL" id="VUZ44874.1"/>
    </source>
</evidence>
<gene>
    <name evidence="1" type="ORF">WMSIL1_LOCUS5111</name>
</gene>
<keyword evidence="2" id="KW-1185">Reference proteome</keyword>
<dbReference type="EMBL" id="CABIJS010000155">
    <property type="protein sequence ID" value="VUZ44874.1"/>
    <property type="molecule type" value="Genomic_DNA"/>
</dbReference>
<dbReference type="Proteomes" id="UP000321570">
    <property type="component" value="Unassembled WGS sequence"/>
</dbReference>